<evidence type="ECO:0000313" key="2">
    <source>
        <dbReference type="Proteomes" id="UP000441389"/>
    </source>
</evidence>
<sequence>MRPTLHPRLVNGRFGDPALFVEALHRREAILFDLGDLSPLSARDLLRVETVCISHMHIDHFIGFDALLRVNVGREKRIGMIGPEGLIEAVGHKLHGYTWDLTHKYAEDLCFDVRETSGAAARFRFKASFVAEPFHEPFALPGLTLDWAVLEHHGPSIGYALAEPMHVNVWRNRLEERGLAPGQWLQALKAAVRDGAGDETPIALPGGEAPLGSLRDLVSVEPGQKLAYVTDVADTSANRAAIASLASGADLFFLESRFAAADGALARERAHLTTRAAGEIGCAAGVRRLEPFHFSPRYEGAEERMLAEVREAFQHLPSAAGRG</sequence>
<dbReference type="PANTHER" id="PTHR46018">
    <property type="entry name" value="ZINC PHOSPHODIESTERASE ELAC PROTEIN 1"/>
    <property type="match status" value="1"/>
</dbReference>
<organism evidence="1 2">
    <name type="scientific">Sphingomonas horti</name>
    <dbReference type="NCBI Taxonomy" id="2682842"/>
    <lineage>
        <taxon>Bacteria</taxon>
        <taxon>Pseudomonadati</taxon>
        <taxon>Pseudomonadota</taxon>
        <taxon>Alphaproteobacteria</taxon>
        <taxon>Sphingomonadales</taxon>
        <taxon>Sphingomonadaceae</taxon>
        <taxon>Sphingomonas</taxon>
    </lineage>
</organism>
<dbReference type="EC" id="3.1.26.11" evidence="1"/>
<dbReference type="PANTHER" id="PTHR46018:SF7">
    <property type="entry name" value="RIBONUCLEASE Z"/>
    <property type="match status" value="1"/>
</dbReference>
<dbReference type="SUPFAM" id="SSF56281">
    <property type="entry name" value="Metallo-hydrolase/oxidoreductase"/>
    <property type="match status" value="1"/>
</dbReference>
<dbReference type="InterPro" id="IPR036866">
    <property type="entry name" value="RibonucZ/Hydroxyglut_hydro"/>
</dbReference>
<evidence type="ECO:0000313" key="1">
    <source>
        <dbReference type="EMBL" id="MVO78103.1"/>
    </source>
</evidence>
<dbReference type="EMBL" id="WQMS01000009">
    <property type="protein sequence ID" value="MVO78103.1"/>
    <property type="molecule type" value="Genomic_DNA"/>
</dbReference>
<dbReference type="NCBIfam" id="NF002558">
    <property type="entry name" value="PRK02126.1"/>
    <property type="match status" value="1"/>
</dbReference>
<dbReference type="Proteomes" id="UP000441389">
    <property type="component" value="Unassembled WGS sequence"/>
</dbReference>
<keyword evidence="1" id="KW-0378">Hydrolase</keyword>
<reference evidence="1 2" key="1">
    <citation type="submission" date="2019-12" db="EMBL/GenBank/DDBJ databases">
        <authorList>
            <person name="Huq M.A."/>
        </authorList>
    </citation>
    <scope>NUCLEOTIDE SEQUENCE [LARGE SCALE GENOMIC DNA]</scope>
    <source>
        <strain evidence="1 2">MAH-20</strain>
    </source>
</reference>
<dbReference type="AlphaFoldDB" id="A0A6I4J1Z2"/>
<accession>A0A6I4J1Z2</accession>
<comment type="caution">
    <text evidence="1">The sequence shown here is derived from an EMBL/GenBank/DDBJ whole genome shotgun (WGS) entry which is preliminary data.</text>
</comment>
<keyword evidence="2" id="KW-1185">Reference proteome</keyword>
<name>A0A6I4J1Z2_9SPHN</name>
<dbReference type="RefSeq" id="WP_157027065.1">
    <property type="nucleotide sequence ID" value="NZ_WQMS01000009.1"/>
</dbReference>
<dbReference type="GO" id="GO:0042781">
    <property type="term" value="F:3'-tRNA processing endoribonuclease activity"/>
    <property type="evidence" value="ECO:0007669"/>
    <property type="project" value="UniProtKB-EC"/>
</dbReference>
<protein>
    <submittedName>
        <fullName evidence="1">Ribonuclease Z</fullName>
        <ecNumber evidence="1">3.1.26.11</ecNumber>
    </submittedName>
</protein>
<proteinExistence type="predicted"/>
<dbReference type="Gene3D" id="3.60.15.10">
    <property type="entry name" value="Ribonuclease Z/Hydroxyacylglutathione hydrolase-like"/>
    <property type="match status" value="1"/>
</dbReference>
<gene>
    <name evidence="1" type="ORF">GON01_09165</name>
</gene>